<dbReference type="GO" id="GO:0008270">
    <property type="term" value="F:zinc ion binding"/>
    <property type="evidence" value="ECO:0007669"/>
    <property type="project" value="UniProtKB-KW"/>
</dbReference>
<dbReference type="SUPFAM" id="SSF57850">
    <property type="entry name" value="RING/U-box"/>
    <property type="match status" value="1"/>
</dbReference>
<dbReference type="EMBL" id="CALNXJ010000040">
    <property type="protein sequence ID" value="CAH3145645.1"/>
    <property type="molecule type" value="Genomic_DNA"/>
</dbReference>
<evidence type="ECO:0000256" key="4">
    <source>
        <dbReference type="SAM" id="Phobius"/>
    </source>
</evidence>
<protein>
    <recommendedName>
        <fullName evidence="5">RING-type domain-containing protein</fullName>
    </recommendedName>
</protein>
<dbReference type="AlphaFoldDB" id="A0AAU9XG45"/>
<gene>
    <name evidence="6" type="ORF">PMEA_00022677</name>
</gene>
<dbReference type="PROSITE" id="PS50089">
    <property type="entry name" value="ZF_RING_2"/>
    <property type="match status" value="1"/>
</dbReference>
<feature type="domain" description="RING-type" evidence="5">
    <location>
        <begin position="126"/>
        <end position="171"/>
    </location>
</feature>
<keyword evidence="4" id="KW-1133">Transmembrane helix</keyword>
<accession>A0AAU9XG45</accession>
<dbReference type="InterPro" id="IPR001841">
    <property type="entry name" value="Znf_RING"/>
</dbReference>
<feature type="transmembrane region" description="Helical" evidence="4">
    <location>
        <begin position="42"/>
        <end position="64"/>
    </location>
</feature>
<evidence type="ECO:0000313" key="7">
    <source>
        <dbReference type="Proteomes" id="UP001159428"/>
    </source>
</evidence>
<dbReference type="Pfam" id="PF13920">
    <property type="entry name" value="zf-C3HC4_3"/>
    <property type="match status" value="1"/>
</dbReference>
<evidence type="ECO:0000256" key="3">
    <source>
        <dbReference type="PROSITE-ProRule" id="PRU00175"/>
    </source>
</evidence>
<keyword evidence="7" id="KW-1185">Reference proteome</keyword>
<name>A0AAU9XG45_9CNID</name>
<keyword evidence="2" id="KW-0862">Zinc</keyword>
<evidence type="ECO:0000259" key="5">
    <source>
        <dbReference type="PROSITE" id="PS50089"/>
    </source>
</evidence>
<dbReference type="Gene3D" id="3.30.40.10">
    <property type="entry name" value="Zinc/RING finger domain, C3HC4 (zinc finger)"/>
    <property type="match status" value="1"/>
</dbReference>
<keyword evidence="4" id="KW-0812">Transmembrane</keyword>
<organism evidence="6 7">
    <name type="scientific">Pocillopora meandrina</name>
    <dbReference type="NCBI Taxonomy" id="46732"/>
    <lineage>
        <taxon>Eukaryota</taxon>
        <taxon>Metazoa</taxon>
        <taxon>Cnidaria</taxon>
        <taxon>Anthozoa</taxon>
        <taxon>Hexacorallia</taxon>
        <taxon>Scleractinia</taxon>
        <taxon>Astrocoeniina</taxon>
        <taxon>Pocilloporidae</taxon>
        <taxon>Pocillopora</taxon>
    </lineage>
</organism>
<sequence>MDSPSGSFFRFWSFVKVFSAFSGLLGFNHISSILIFKFCGLSIISMIAVYILCFSSLVLFWCGFKRAQRDRGTRQQRHLLKELYSIEVEKIPMIIDRFLELYGGSPRGEEEIYTKDSASCWVEKRCAVCLEAEACIQTLPCEHVVVCSWCAWQSLKLAFLQKSSHRCVVCRTEIEDFSRSLISASDLLNLSWKDVRKIVEDVKRC</sequence>
<keyword evidence="1 3" id="KW-0479">Metal-binding</keyword>
<keyword evidence="4" id="KW-0472">Membrane</keyword>
<evidence type="ECO:0000256" key="2">
    <source>
        <dbReference type="ARBA" id="ARBA00022833"/>
    </source>
</evidence>
<evidence type="ECO:0000313" key="6">
    <source>
        <dbReference type="EMBL" id="CAH3145645.1"/>
    </source>
</evidence>
<comment type="caution">
    <text evidence="6">The sequence shown here is derived from an EMBL/GenBank/DDBJ whole genome shotgun (WGS) entry which is preliminary data.</text>
</comment>
<dbReference type="InterPro" id="IPR013083">
    <property type="entry name" value="Znf_RING/FYVE/PHD"/>
</dbReference>
<keyword evidence="1 3" id="KW-0863">Zinc-finger</keyword>
<dbReference type="Proteomes" id="UP001159428">
    <property type="component" value="Unassembled WGS sequence"/>
</dbReference>
<evidence type="ECO:0000256" key="1">
    <source>
        <dbReference type="ARBA" id="ARBA00022771"/>
    </source>
</evidence>
<reference evidence="6 7" key="1">
    <citation type="submission" date="2022-05" db="EMBL/GenBank/DDBJ databases">
        <authorList>
            <consortium name="Genoscope - CEA"/>
            <person name="William W."/>
        </authorList>
    </citation>
    <scope>NUCLEOTIDE SEQUENCE [LARGE SCALE GENOMIC DNA]</scope>
</reference>
<feature type="transmembrane region" description="Helical" evidence="4">
    <location>
        <begin position="12"/>
        <end position="36"/>
    </location>
</feature>
<proteinExistence type="predicted"/>